<dbReference type="KEGG" id="kdj:28964944"/>
<accession>A0A1A6AHC7</accession>
<keyword evidence="2" id="KW-1133">Transmembrane helix</keyword>
<dbReference type="OrthoDB" id="2596277at2759"/>
<keyword evidence="5" id="KW-1185">Reference proteome</keyword>
<keyword evidence="2" id="KW-0472">Membrane</keyword>
<evidence type="ECO:0000313" key="3">
    <source>
        <dbReference type="EMBL" id="OBR89418.1"/>
    </source>
</evidence>
<keyword evidence="2" id="KW-0812">Transmembrane</keyword>
<organism evidence="3">
    <name type="scientific">Kwoniella dejecticola CBS 10117</name>
    <dbReference type="NCBI Taxonomy" id="1296121"/>
    <lineage>
        <taxon>Eukaryota</taxon>
        <taxon>Fungi</taxon>
        <taxon>Dikarya</taxon>
        <taxon>Basidiomycota</taxon>
        <taxon>Agaricomycotina</taxon>
        <taxon>Tremellomycetes</taxon>
        <taxon>Tremellales</taxon>
        <taxon>Cryptococcaceae</taxon>
        <taxon>Kwoniella</taxon>
    </lineage>
</organism>
<evidence type="ECO:0000313" key="4">
    <source>
        <dbReference type="EMBL" id="WWC58694.1"/>
    </source>
</evidence>
<dbReference type="GeneID" id="28964944"/>
<protein>
    <submittedName>
        <fullName evidence="3">Uncharacterized protein</fullName>
    </submittedName>
</protein>
<feature type="region of interest" description="Disordered" evidence="1">
    <location>
        <begin position="410"/>
        <end position="437"/>
    </location>
</feature>
<feature type="transmembrane region" description="Helical" evidence="2">
    <location>
        <begin position="146"/>
        <end position="172"/>
    </location>
</feature>
<dbReference type="EMBL" id="KI894027">
    <property type="protein sequence ID" value="OBR89418.1"/>
    <property type="molecule type" value="Genomic_DNA"/>
</dbReference>
<feature type="compositionally biased region" description="Polar residues" evidence="1">
    <location>
        <begin position="412"/>
        <end position="428"/>
    </location>
</feature>
<gene>
    <name evidence="3" type="ORF">I303_01245</name>
    <name evidence="4" type="ORF">I303_101238</name>
</gene>
<feature type="transmembrane region" description="Helical" evidence="2">
    <location>
        <begin position="264"/>
        <end position="286"/>
    </location>
</feature>
<proteinExistence type="predicted"/>
<feature type="transmembrane region" description="Helical" evidence="2">
    <location>
        <begin position="192"/>
        <end position="215"/>
    </location>
</feature>
<dbReference type="AlphaFoldDB" id="A0A1A6AHC7"/>
<dbReference type="STRING" id="1296121.A0A1A6AHC7"/>
<dbReference type="Proteomes" id="UP000078595">
    <property type="component" value="Chromosome 1"/>
</dbReference>
<feature type="transmembrane region" description="Helical" evidence="2">
    <location>
        <begin position="236"/>
        <end position="258"/>
    </location>
</feature>
<feature type="transmembrane region" description="Helical" evidence="2">
    <location>
        <begin position="63"/>
        <end position="84"/>
    </location>
</feature>
<evidence type="ECO:0000256" key="1">
    <source>
        <dbReference type="SAM" id="MobiDB-lite"/>
    </source>
</evidence>
<reference evidence="3" key="1">
    <citation type="submission" date="2013-07" db="EMBL/GenBank/DDBJ databases">
        <title>The Genome Sequence of Cryptococcus dejecticola CBS10117.</title>
        <authorList>
            <consortium name="The Broad Institute Genome Sequencing Platform"/>
            <person name="Cuomo C."/>
            <person name="Litvintseva A."/>
            <person name="Chen Y."/>
            <person name="Heitman J."/>
            <person name="Sun S."/>
            <person name="Springer D."/>
            <person name="Dromer F."/>
            <person name="Young S.K."/>
            <person name="Zeng Q."/>
            <person name="Gargeya S."/>
            <person name="Fitzgerald M."/>
            <person name="Abouelleil A."/>
            <person name="Alvarado L."/>
            <person name="Berlin A.M."/>
            <person name="Chapman S.B."/>
            <person name="Dewar J."/>
            <person name="Goldberg J."/>
            <person name="Griggs A."/>
            <person name="Gujja S."/>
            <person name="Hansen M."/>
            <person name="Howarth C."/>
            <person name="Imamovic A."/>
            <person name="Larimer J."/>
            <person name="McCowan C."/>
            <person name="Murphy C."/>
            <person name="Pearson M."/>
            <person name="Priest M."/>
            <person name="Roberts A."/>
            <person name="Saif S."/>
            <person name="Shea T."/>
            <person name="Sykes S."/>
            <person name="Wortman J."/>
            <person name="Nusbaum C."/>
            <person name="Birren B."/>
        </authorList>
    </citation>
    <scope>NUCLEOTIDE SEQUENCE [LARGE SCALE GENOMIC DNA]</scope>
    <source>
        <strain evidence="3">CBS 10117</strain>
    </source>
</reference>
<reference evidence="4" key="3">
    <citation type="submission" date="2024-02" db="EMBL/GenBank/DDBJ databases">
        <title>Comparative genomics of Cryptococcus and Kwoniella reveals pathogenesis evolution and contrasting modes of karyotype evolution via chromosome fusion or intercentromeric recombination.</title>
        <authorList>
            <person name="Coelho M.A."/>
            <person name="David-Palma M."/>
            <person name="Shea T."/>
            <person name="Bowers K."/>
            <person name="McGinley-Smith S."/>
            <person name="Mohammad A.W."/>
            <person name="Gnirke A."/>
            <person name="Yurkov A.M."/>
            <person name="Nowrousian M."/>
            <person name="Sun S."/>
            <person name="Cuomo C.A."/>
            <person name="Heitman J."/>
        </authorList>
    </citation>
    <scope>NUCLEOTIDE SEQUENCE</scope>
    <source>
        <strain evidence="4">CBS 10117</strain>
    </source>
</reference>
<reference evidence="4" key="2">
    <citation type="submission" date="2013-07" db="EMBL/GenBank/DDBJ databases">
        <authorList>
            <consortium name="The Broad Institute Genome Sequencing Platform"/>
            <person name="Cuomo C."/>
            <person name="Litvintseva A."/>
            <person name="Chen Y."/>
            <person name="Heitman J."/>
            <person name="Sun S."/>
            <person name="Springer D."/>
            <person name="Dromer F."/>
            <person name="Young S.K."/>
            <person name="Zeng Q."/>
            <person name="Gargeya S."/>
            <person name="Fitzgerald M."/>
            <person name="Abouelleil A."/>
            <person name="Alvarado L."/>
            <person name="Berlin A.M."/>
            <person name="Chapman S.B."/>
            <person name="Dewar J."/>
            <person name="Goldberg J."/>
            <person name="Griggs A."/>
            <person name="Gujja S."/>
            <person name="Hansen M."/>
            <person name="Howarth C."/>
            <person name="Imamovic A."/>
            <person name="Larimer J."/>
            <person name="McCowan C."/>
            <person name="Murphy C."/>
            <person name="Pearson M."/>
            <person name="Priest M."/>
            <person name="Roberts A."/>
            <person name="Saif S."/>
            <person name="Shea T."/>
            <person name="Sykes S."/>
            <person name="Wortman J."/>
            <person name="Nusbaum C."/>
            <person name="Birren B."/>
        </authorList>
    </citation>
    <scope>NUCLEOTIDE SEQUENCE</scope>
    <source>
        <strain evidence="4">CBS 10117</strain>
    </source>
</reference>
<dbReference type="VEuPathDB" id="FungiDB:I303_01245"/>
<feature type="transmembrane region" description="Helical" evidence="2">
    <location>
        <begin position="104"/>
        <end position="125"/>
    </location>
</feature>
<feature type="transmembrane region" description="Helical" evidence="2">
    <location>
        <begin position="30"/>
        <end position="51"/>
    </location>
</feature>
<dbReference type="RefSeq" id="XP_018267260.1">
    <property type="nucleotide sequence ID" value="XM_018404606.1"/>
</dbReference>
<dbReference type="EMBL" id="CP144530">
    <property type="protein sequence ID" value="WWC58694.1"/>
    <property type="molecule type" value="Genomic_DNA"/>
</dbReference>
<sequence length="437" mass="48726">MYTNFAEAQSVEPITQISDWDAFEIYGPSLIGALLSTLVLGIVWAAISGYFYRYPKDRTGTKILVLALGCLTTAESVVICLSVIKTSAVHAGDIPYAIAVQFTHIGWLRIIFGSLAGYITQLFMIRKIMSLYKALSWSKNSKTTKVVYWAAYFILVGLATLSISGCLANPIYLSTLEDPYSLAVPGSRQYRVSSWLWISTFICLLTLDVILNIMFSIRLRTARTGFAMSNRIIDTLIVVLLRNGFLVTALQVATLILYKLGKSAIWIAFPSALISKIYVLTVISILTRPRDTQQSFTNGVLERQPQPRLTAESDCSRCRSCQSCKMLQSCASASGPPDTPQPLLFKNGQTEFCRPHERWESRKGDEKIEVDIHEMLRGDFPGNCGQGESLGRYQGHIVIRVDEEKDVFISPSDLSSQANRQPRSNRAQQAELDEPFV</sequence>
<evidence type="ECO:0000256" key="2">
    <source>
        <dbReference type="SAM" id="Phobius"/>
    </source>
</evidence>
<evidence type="ECO:0000313" key="5">
    <source>
        <dbReference type="Proteomes" id="UP000078595"/>
    </source>
</evidence>
<name>A0A1A6AHC7_9TREE</name>